<protein>
    <submittedName>
        <fullName evidence="3">META domain-containing protein</fullName>
    </submittedName>
</protein>
<dbReference type="Pfam" id="PF03724">
    <property type="entry name" value="META"/>
    <property type="match status" value="1"/>
</dbReference>
<dbReference type="RefSeq" id="WP_274944020.1">
    <property type="nucleotide sequence ID" value="NZ_JANWOI010000003.1"/>
</dbReference>
<name>A0A9X3TZI0_9PROT</name>
<dbReference type="Gene3D" id="2.40.128.270">
    <property type="match status" value="1"/>
</dbReference>
<comment type="caution">
    <text evidence="3">The sequence shown here is derived from an EMBL/GenBank/DDBJ whole genome shotgun (WGS) entry which is preliminary data.</text>
</comment>
<dbReference type="AlphaFoldDB" id="A0A9X3TZI0"/>
<dbReference type="InterPro" id="IPR038670">
    <property type="entry name" value="HslJ-like_sf"/>
</dbReference>
<reference evidence="3" key="1">
    <citation type="submission" date="2022-08" db="EMBL/GenBank/DDBJ databases">
        <authorList>
            <person name="Vandamme P."/>
            <person name="Hettiarachchi A."/>
            <person name="Peeters C."/>
            <person name="Cnockaert M."/>
            <person name="Carlier A."/>
        </authorList>
    </citation>
    <scope>NUCLEOTIDE SEQUENCE</scope>
    <source>
        <strain evidence="3">LMG 31809</strain>
    </source>
</reference>
<accession>A0A9X3TZI0</accession>
<dbReference type="InterPro" id="IPR005184">
    <property type="entry name" value="DUF306_Meta_HslJ"/>
</dbReference>
<reference evidence="3" key="2">
    <citation type="journal article" date="2023" name="Syst. Appl. Microbiol.">
        <title>Govania unica gen. nov., sp. nov., a rare biosphere bacterium that represents a novel family in the class Alphaproteobacteria.</title>
        <authorList>
            <person name="Vandamme P."/>
            <person name="Peeters C."/>
            <person name="Hettiarachchi A."/>
            <person name="Cnockaert M."/>
            <person name="Carlier A."/>
        </authorList>
    </citation>
    <scope>NUCLEOTIDE SEQUENCE</scope>
    <source>
        <strain evidence="3">LMG 31809</strain>
    </source>
</reference>
<dbReference type="PROSITE" id="PS51257">
    <property type="entry name" value="PROKAR_LIPOPROTEIN"/>
    <property type="match status" value="1"/>
</dbReference>
<keyword evidence="4" id="KW-1185">Reference proteome</keyword>
<sequence length="140" mass="15177">MRVMLIAASLCLIGLTACKSTDSHHSKPLPLQDTIWMAEDIGGQGIVDHSQATLQFMADGRLAGQASCNRYFGGYTRDGFTLSFSHMGMTKMACPPAVMDQEDRFLAILNQVTAYEQTSDGALVLKTGTGQAIRFRAEAK</sequence>
<feature type="chain" id="PRO_5041000149" evidence="1">
    <location>
        <begin position="20"/>
        <end position="140"/>
    </location>
</feature>
<gene>
    <name evidence="3" type="ORF">NYP16_10180</name>
</gene>
<proteinExistence type="predicted"/>
<dbReference type="EMBL" id="JANWOI010000003">
    <property type="protein sequence ID" value="MDA5194317.1"/>
    <property type="molecule type" value="Genomic_DNA"/>
</dbReference>
<dbReference type="PANTHER" id="PTHR35535:SF1">
    <property type="entry name" value="HEAT SHOCK PROTEIN HSLJ"/>
    <property type="match status" value="1"/>
</dbReference>
<organism evidence="3 4">
    <name type="scientific">Govanella unica</name>
    <dbReference type="NCBI Taxonomy" id="2975056"/>
    <lineage>
        <taxon>Bacteria</taxon>
        <taxon>Pseudomonadati</taxon>
        <taxon>Pseudomonadota</taxon>
        <taxon>Alphaproteobacteria</taxon>
        <taxon>Emcibacterales</taxon>
        <taxon>Govanellaceae</taxon>
        <taxon>Govanella</taxon>
    </lineage>
</organism>
<evidence type="ECO:0000313" key="3">
    <source>
        <dbReference type="EMBL" id="MDA5194317.1"/>
    </source>
</evidence>
<dbReference type="InterPro" id="IPR053147">
    <property type="entry name" value="Hsp_HslJ-like"/>
</dbReference>
<keyword evidence="1" id="KW-0732">Signal</keyword>
<evidence type="ECO:0000256" key="1">
    <source>
        <dbReference type="SAM" id="SignalP"/>
    </source>
</evidence>
<dbReference type="PANTHER" id="PTHR35535">
    <property type="entry name" value="HEAT SHOCK PROTEIN HSLJ"/>
    <property type="match status" value="1"/>
</dbReference>
<feature type="domain" description="DUF306" evidence="2">
    <location>
        <begin position="30"/>
        <end position="134"/>
    </location>
</feature>
<evidence type="ECO:0000313" key="4">
    <source>
        <dbReference type="Proteomes" id="UP001141619"/>
    </source>
</evidence>
<feature type="signal peptide" evidence="1">
    <location>
        <begin position="1"/>
        <end position="19"/>
    </location>
</feature>
<dbReference type="Proteomes" id="UP001141619">
    <property type="component" value="Unassembled WGS sequence"/>
</dbReference>
<evidence type="ECO:0000259" key="2">
    <source>
        <dbReference type="Pfam" id="PF03724"/>
    </source>
</evidence>